<dbReference type="EMBL" id="CAADGH010000024">
    <property type="protein sequence ID" value="VFK75500.1"/>
    <property type="molecule type" value="Genomic_DNA"/>
</dbReference>
<evidence type="ECO:0000313" key="2">
    <source>
        <dbReference type="EMBL" id="VFK31053.1"/>
    </source>
</evidence>
<evidence type="ECO:0000313" key="3">
    <source>
        <dbReference type="EMBL" id="VFK75500.1"/>
    </source>
</evidence>
<protein>
    <submittedName>
        <fullName evidence="1">Uncharacterized protein</fullName>
    </submittedName>
</protein>
<gene>
    <name evidence="1" type="ORF">BECKMB1821G_GA0114241_102617</name>
    <name evidence="3" type="ORF">BECKMB1821H_GA0114242_102417</name>
    <name evidence="2" type="ORF">BECKMB1821I_GA0114274_102018</name>
</gene>
<reference evidence="1" key="1">
    <citation type="submission" date="2019-02" db="EMBL/GenBank/DDBJ databases">
        <authorList>
            <person name="Gruber-Vodicka R. H."/>
            <person name="Seah K. B. B."/>
        </authorList>
    </citation>
    <scope>NUCLEOTIDE SEQUENCE</scope>
    <source>
        <strain evidence="1">BECK_BZ197</strain>
        <strain evidence="3">BECK_BZ198</strain>
        <strain evidence="2">BECK_BZ199</strain>
    </source>
</reference>
<sequence length="160" mass="18803">MSFEISDDSLETLLDKILEVYDKFSKQYLTHNADAYLNSVLVARALSNALKDIQRMTDLHLNEDQLPDKHKYAGFVSKWIAKERPIQLKDVPAQNHLERRIYQWVNASFAVHVMASFLEHGPIRWEIVNQLEYWFTFREERGETLALVAYCSEQMAQHCQ</sequence>
<dbReference type="AlphaFoldDB" id="A0A450XD50"/>
<name>A0A450XD50_9GAMM</name>
<dbReference type="EMBL" id="CAADFO010000026">
    <property type="protein sequence ID" value="VFK27223.1"/>
    <property type="molecule type" value="Genomic_DNA"/>
</dbReference>
<organism evidence="1">
    <name type="scientific">Candidatus Kentrum sp. MB</name>
    <dbReference type="NCBI Taxonomy" id="2138164"/>
    <lineage>
        <taxon>Bacteria</taxon>
        <taxon>Pseudomonadati</taxon>
        <taxon>Pseudomonadota</taxon>
        <taxon>Gammaproteobacteria</taxon>
        <taxon>Candidatus Kentrum</taxon>
    </lineage>
</organism>
<evidence type="ECO:0000313" key="1">
    <source>
        <dbReference type="EMBL" id="VFK27223.1"/>
    </source>
</evidence>
<accession>A0A450XD50</accession>
<proteinExistence type="predicted"/>
<dbReference type="EMBL" id="CAADFQ010000020">
    <property type="protein sequence ID" value="VFK31053.1"/>
    <property type="molecule type" value="Genomic_DNA"/>
</dbReference>